<dbReference type="InterPro" id="IPR036291">
    <property type="entry name" value="NAD(P)-bd_dom_sf"/>
</dbReference>
<dbReference type="PRINTS" id="PR00081">
    <property type="entry name" value="GDHRDH"/>
</dbReference>
<evidence type="ECO:0000256" key="1">
    <source>
        <dbReference type="RuleBase" id="RU000363"/>
    </source>
</evidence>
<sequence>CLSLILITGANRGLGFEMVRQLVEGPCKPRNVFAACRNPDGAQAELKLCDQNTIFQNIPFIFALADATDPSSIQESAKVVGSKLKGRGLNVLVNNAGVMAAGNMEDTTDDNMLSAFSTNVMGPMNVIKGFLPYLRTAAKSCDKPGMSCCKAAVINISTALGSMSSIPQLYSVFPAFSYSISKAGLNMLTVCCSLDLKEDGILCTALHPGWVRTDTGGPQVTRSAVRDSGHDITQPQAVWTVCLSTLPPDSAPLIYESKMLNLLMISDGL</sequence>
<dbReference type="PANTHER" id="PTHR43544">
    <property type="entry name" value="SHORT-CHAIN DEHYDROGENASE/REDUCTASE"/>
    <property type="match status" value="1"/>
</dbReference>
<dbReference type="GO" id="GO:0016491">
    <property type="term" value="F:oxidoreductase activity"/>
    <property type="evidence" value="ECO:0007669"/>
    <property type="project" value="TreeGrafter"/>
</dbReference>
<dbReference type="GO" id="GO:0005737">
    <property type="term" value="C:cytoplasm"/>
    <property type="evidence" value="ECO:0007669"/>
    <property type="project" value="TreeGrafter"/>
</dbReference>
<proteinExistence type="inferred from homology"/>
<name>A0A8B9GQ66_ASTMX</name>
<dbReference type="Gene3D" id="3.40.50.720">
    <property type="entry name" value="NAD(P)-binding Rossmann-like Domain"/>
    <property type="match status" value="1"/>
</dbReference>
<evidence type="ECO:0000313" key="3">
    <source>
        <dbReference type="Proteomes" id="UP000694621"/>
    </source>
</evidence>
<dbReference type="PANTHER" id="PTHR43544:SF33">
    <property type="entry name" value="C-FACTOR"/>
    <property type="match status" value="1"/>
</dbReference>
<dbReference type="Ensembl" id="ENSAMXT00005001319.1">
    <property type="protein sequence ID" value="ENSAMXP00005001173.1"/>
    <property type="gene ID" value="ENSAMXG00005000708.1"/>
</dbReference>
<dbReference type="Pfam" id="PF00106">
    <property type="entry name" value="adh_short"/>
    <property type="match status" value="1"/>
</dbReference>
<evidence type="ECO:0000313" key="2">
    <source>
        <dbReference type="Ensembl" id="ENSAMXP00005001173.1"/>
    </source>
</evidence>
<dbReference type="SUPFAM" id="SSF51735">
    <property type="entry name" value="NAD(P)-binding Rossmann-fold domains"/>
    <property type="match status" value="1"/>
</dbReference>
<dbReference type="AlphaFoldDB" id="A0A8B9GQ66"/>
<dbReference type="InterPro" id="IPR002347">
    <property type="entry name" value="SDR_fam"/>
</dbReference>
<reference evidence="2" key="1">
    <citation type="submission" date="2025-08" db="UniProtKB">
        <authorList>
            <consortium name="Ensembl"/>
        </authorList>
    </citation>
    <scope>IDENTIFICATION</scope>
</reference>
<dbReference type="Proteomes" id="UP000694621">
    <property type="component" value="Unplaced"/>
</dbReference>
<comment type="similarity">
    <text evidence="1">Belongs to the short-chain dehydrogenases/reductases (SDR) family.</text>
</comment>
<dbReference type="InterPro" id="IPR051468">
    <property type="entry name" value="Fungal_SecMetab_SDRs"/>
</dbReference>
<accession>A0A8B9GQ66</accession>
<protein>
    <submittedName>
        <fullName evidence="2">Zgc:92161</fullName>
    </submittedName>
</protein>
<dbReference type="PRINTS" id="PR00080">
    <property type="entry name" value="SDRFAMILY"/>
</dbReference>
<organism evidence="2 3">
    <name type="scientific">Astyanax mexicanus</name>
    <name type="common">Blind cave fish</name>
    <name type="synonym">Astyanax fasciatus mexicanus</name>
    <dbReference type="NCBI Taxonomy" id="7994"/>
    <lineage>
        <taxon>Eukaryota</taxon>
        <taxon>Metazoa</taxon>
        <taxon>Chordata</taxon>
        <taxon>Craniata</taxon>
        <taxon>Vertebrata</taxon>
        <taxon>Euteleostomi</taxon>
        <taxon>Actinopterygii</taxon>
        <taxon>Neopterygii</taxon>
        <taxon>Teleostei</taxon>
        <taxon>Ostariophysi</taxon>
        <taxon>Characiformes</taxon>
        <taxon>Characoidei</taxon>
        <taxon>Acestrorhamphidae</taxon>
        <taxon>Acestrorhamphinae</taxon>
        <taxon>Astyanax</taxon>
    </lineage>
</organism>
<dbReference type="CDD" id="cd05325">
    <property type="entry name" value="carb_red_sniffer_like_SDR_c"/>
    <property type="match status" value="1"/>
</dbReference>